<evidence type="ECO:0000259" key="1">
    <source>
        <dbReference type="Pfam" id="PF01936"/>
    </source>
</evidence>
<proteinExistence type="predicted"/>
<dbReference type="RefSeq" id="XP_010477924.1">
    <property type="nucleotide sequence ID" value="XM_010479622.2"/>
</dbReference>
<gene>
    <name evidence="3" type="primary">LOC104756952</name>
</gene>
<accession>A0ABM0WYC9</accession>
<evidence type="ECO:0000313" key="3">
    <source>
        <dbReference type="RefSeq" id="XP_010477924.1"/>
    </source>
</evidence>
<dbReference type="Proteomes" id="UP000694864">
    <property type="component" value="Chromosome 17"/>
</dbReference>
<protein>
    <submittedName>
        <fullName evidence="3">Uncharacterized protein LOC104756952</fullName>
    </submittedName>
</protein>
<dbReference type="PANTHER" id="PTHR14379:SF19">
    <property type="entry name" value="ENDONUCLEASE OR GLYCOSYL HYDROLASE-RELATED"/>
    <property type="match status" value="1"/>
</dbReference>
<dbReference type="PANTHER" id="PTHR14379">
    <property type="entry name" value="LIMKAIN B LKAP"/>
    <property type="match status" value="1"/>
</dbReference>
<dbReference type="CDD" id="cd10910">
    <property type="entry name" value="PIN_limkain_b1_N_like"/>
    <property type="match status" value="2"/>
</dbReference>
<organism evidence="2 3">
    <name type="scientific">Camelina sativa</name>
    <name type="common">False flax</name>
    <name type="synonym">Myagrum sativum</name>
    <dbReference type="NCBI Taxonomy" id="90675"/>
    <lineage>
        <taxon>Eukaryota</taxon>
        <taxon>Viridiplantae</taxon>
        <taxon>Streptophyta</taxon>
        <taxon>Embryophyta</taxon>
        <taxon>Tracheophyta</taxon>
        <taxon>Spermatophyta</taxon>
        <taxon>Magnoliopsida</taxon>
        <taxon>eudicotyledons</taxon>
        <taxon>Gunneridae</taxon>
        <taxon>Pentapetalae</taxon>
        <taxon>rosids</taxon>
        <taxon>malvids</taxon>
        <taxon>Brassicales</taxon>
        <taxon>Brassicaceae</taxon>
        <taxon>Camelineae</taxon>
        <taxon>Camelina</taxon>
    </lineage>
</organism>
<feature type="domain" description="NYN" evidence="1">
    <location>
        <begin position="28"/>
        <end position="94"/>
    </location>
</feature>
<dbReference type="GeneID" id="104756952"/>
<keyword evidence="2" id="KW-1185">Reference proteome</keyword>
<reference evidence="2" key="1">
    <citation type="journal article" date="2014" name="Nat. Commun.">
        <title>The emerging biofuel crop Camelina sativa retains a highly undifferentiated hexaploid genome structure.</title>
        <authorList>
            <person name="Kagale S."/>
            <person name="Koh C."/>
            <person name="Nixon J."/>
            <person name="Bollina V."/>
            <person name="Clarke W.E."/>
            <person name="Tuteja R."/>
            <person name="Spillane C."/>
            <person name="Robinson S.J."/>
            <person name="Links M.G."/>
            <person name="Clarke C."/>
            <person name="Higgins E.E."/>
            <person name="Huebert T."/>
            <person name="Sharpe A.G."/>
            <person name="Parkin I.A."/>
        </authorList>
    </citation>
    <scope>NUCLEOTIDE SEQUENCE [LARGE SCALE GENOMIC DNA]</scope>
    <source>
        <strain evidence="2">cv. DH55</strain>
    </source>
</reference>
<evidence type="ECO:0000313" key="2">
    <source>
        <dbReference type="Proteomes" id="UP000694864"/>
    </source>
</evidence>
<dbReference type="InterPro" id="IPR021139">
    <property type="entry name" value="NYN"/>
</dbReference>
<reference evidence="3" key="2">
    <citation type="submission" date="2025-08" db="UniProtKB">
        <authorList>
            <consortium name="RefSeq"/>
        </authorList>
    </citation>
    <scope>IDENTIFICATION</scope>
    <source>
        <tissue evidence="3">Leaf</tissue>
    </source>
</reference>
<sequence length="456" mass="50354">MTSRFRYPAFPSGSMKEASPEEAVAVRAVFWDMDKCPLPDGFDPCRVRPCIKQCLEEYGYHGPFSILAFGVLDKVPNDILRGVYSTGIALTNIPDCDFMNTLSFICDFTIKNPRPATIIALSDPDLEISNYIRRYKGYNLLQPKFCDLLASSDSVVPEEETSDSPYWECLVCRRDPPSQGFDNFTAHLSTEEHQEMILSWLPNPPRCVPSAPLDSHPANVTFMEPLDQSSDQEEAVLTKVLWDINKCPVPHGFNPRLVGPCIKRFLESSRYPGPFSIVAIGLLSDVPEDTLRAVSSTGIVVLHNVANGSAALQNTVFELALSRRPPLNIIVITPMASDLFLHNGICNVDVRDTLGSVLLADSAALEEEDKGNETGESACWFCSVCCHGHAFQGYENLTTHLSGRAHQRKMLDWLPRLTNASNAGSGTTSQSARSRGRAGEEYRIPASISNLVIPPW</sequence>
<dbReference type="Pfam" id="PF01936">
    <property type="entry name" value="NYN"/>
    <property type="match status" value="1"/>
</dbReference>
<name>A0ABM0WYC9_CAMSA</name>
<dbReference type="InterPro" id="IPR024768">
    <property type="entry name" value="Marf1"/>
</dbReference>